<dbReference type="Proteomes" id="UP001358586">
    <property type="component" value="Chromosome 7"/>
</dbReference>
<gene>
    <name evidence="1" type="ORF">PVK06_024380</name>
</gene>
<accession>A0ABR0PDW1</accession>
<dbReference type="EMBL" id="JARKNE010000007">
    <property type="protein sequence ID" value="KAK5819383.1"/>
    <property type="molecule type" value="Genomic_DNA"/>
</dbReference>
<protein>
    <submittedName>
        <fullName evidence="1">Uncharacterized protein</fullName>
    </submittedName>
</protein>
<evidence type="ECO:0000313" key="2">
    <source>
        <dbReference type="Proteomes" id="UP001358586"/>
    </source>
</evidence>
<organism evidence="1 2">
    <name type="scientific">Gossypium arboreum</name>
    <name type="common">Tree cotton</name>
    <name type="synonym">Gossypium nanking</name>
    <dbReference type="NCBI Taxonomy" id="29729"/>
    <lineage>
        <taxon>Eukaryota</taxon>
        <taxon>Viridiplantae</taxon>
        <taxon>Streptophyta</taxon>
        <taxon>Embryophyta</taxon>
        <taxon>Tracheophyta</taxon>
        <taxon>Spermatophyta</taxon>
        <taxon>Magnoliopsida</taxon>
        <taxon>eudicotyledons</taxon>
        <taxon>Gunneridae</taxon>
        <taxon>Pentapetalae</taxon>
        <taxon>rosids</taxon>
        <taxon>malvids</taxon>
        <taxon>Malvales</taxon>
        <taxon>Malvaceae</taxon>
        <taxon>Malvoideae</taxon>
        <taxon>Gossypium</taxon>
    </lineage>
</organism>
<sequence length="246" mass="28582">MPHRTYRWTAPKSFTPTLALADHRMLLLPCMSCSASIVGAPNFSYACQQPSSFCTSSRAQQLVNHALQENSCLRPESQNKFHYEKAKARPSADEELVDEFYANLTSNKLMEVSVQGIKVPITSNVINEFFELLDFEDDEYSSLMRNIEPENLQEILRNLQFQSETLFYNNKLKRVRIPKKKKKKIPEIEPIQSVEIPHKVEQMELVTELDMTTAIFRTQSPCLDLQDELSKIMDIMQHMQWQQQAY</sequence>
<keyword evidence="2" id="KW-1185">Reference proteome</keyword>
<name>A0ABR0PDW1_GOSAR</name>
<comment type="caution">
    <text evidence="1">The sequence shown here is derived from an EMBL/GenBank/DDBJ whole genome shotgun (WGS) entry which is preliminary data.</text>
</comment>
<evidence type="ECO:0000313" key="1">
    <source>
        <dbReference type="EMBL" id="KAK5819383.1"/>
    </source>
</evidence>
<reference evidence="1 2" key="1">
    <citation type="submission" date="2023-03" db="EMBL/GenBank/DDBJ databases">
        <title>WGS of Gossypium arboreum.</title>
        <authorList>
            <person name="Yu D."/>
        </authorList>
    </citation>
    <scope>NUCLEOTIDE SEQUENCE [LARGE SCALE GENOMIC DNA]</scope>
    <source>
        <tissue evidence="1">Leaf</tissue>
    </source>
</reference>
<proteinExistence type="predicted"/>